<accession>A0AAQ3K3L5</accession>
<feature type="compositionally biased region" description="Polar residues" evidence="1">
    <location>
        <begin position="87"/>
        <end position="102"/>
    </location>
</feature>
<feature type="region of interest" description="Disordered" evidence="1">
    <location>
        <begin position="151"/>
        <end position="176"/>
    </location>
</feature>
<name>A0AAQ3K3L5_9LILI</name>
<reference evidence="2 3" key="1">
    <citation type="submission" date="2023-10" db="EMBL/GenBank/DDBJ databases">
        <title>Chromosome-scale genome assembly provides insights into flower coloration mechanisms of Canna indica.</title>
        <authorList>
            <person name="Li C."/>
        </authorList>
    </citation>
    <scope>NUCLEOTIDE SEQUENCE [LARGE SCALE GENOMIC DNA]</scope>
    <source>
        <tissue evidence="2">Flower</tissue>
    </source>
</reference>
<dbReference type="AlphaFoldDB" id="A0AAQ3K3L5"/>
<gene>
    <name evidence="2" type="ORF">Cni_G10054</name>
</gene>
<dbReference type="EMBL" id="CP136892">
    <property type="protein sequence ID" value="WOL01338.1"/>
    <property type="molecule type" value="Genomic_DNA"/>
</dbReference>
<evidence type="ECO:0000313" key="3">
    <source>
        <dbReference type="Proteomes" id="UP001327560"/>
    </source>
</evidence>
<evidence type="ECO:0000313" key="2">
    <source>
        <dbReference type="EMBL" id="WOL01338.1"/>
    </source>
</evidence>
<feature type="compositionally biased region" description="Basic and acidic residues" evidence="1">
    <location>
        <begin position="158"/>
        <end position="176"/>
    </location>
</feature>
<feature type="region of interest" description="Disordered" evidence="1">
    <location>
        <begin position="77"/>
        <end position="112"/>
    </location>
</feature>
<keyword evidence="3" id="KW-1185">Reference proteome</keyword>
<protein>
    <submittedName>
        <fullName evidence="2">Uncharacterized protein</fullName>
    </submittedName>
</protein>
<sequence>MEALSLNPILKRRLKCPRREPNFSAMNQVIERLPRRFEKEEEYNTLAMIVKGDVELYVTDVGGSDDAGHHVLAADEPKRPTSAFLPTPSTTSAPSGRRNSISGPPVGTCTRPRFTLSTRTRSWCTSSSRCSTGPTSAMELLLAWDAIHRAGGGRRGGRAHEGRGGVSPEGDRSLGR</sequence>
<organism evidence="2 3">
    <name type="scientific">Canna indica</name>
    <name type="common">Indian-shot</name>
    <dbReference type="NCBI Taxonomy" id="4628"/>
    <lineage>
        <taxon>Eukaryota</taxon>
        <taxon>Viridiplantae</taxon>
        <taxon>Streptophyta</taxon>
        <taxon>Embryophyta</taxon>
        <taxon>Tracheophyta</taxon>
        <taxon>Spermatophyta</taxon>
        <taxon>Magnoliopsida</taxon>
        <taxon>Liliopsida</taxon>
        <taxon>Zingiberales</taxon>
        <taxon>Cannaceae</taxon>
        <taxon>Canna</taxon>
    </lineage>
</organism>
<proteinExistence type="predicted"/>
<evidence type="ECO:0000256" key="1">
    <source>
        <dbReference type="SAM" id="MobiDB-lite"/>
    </source>
</evidence>
<dbReference type="Proteomes" id="UP001327560">
    <property type="component" value="Chromosome 3"/>
</dbReference>